<name>A0ABU9J121_9GAMM</name>
<reference evidence="1 2" key="1">
    <citation type="submission" date="2024-04" db="EMBL/GenBank/DDBJ databases">
        <title>Draft genome sequence of Pseudoxanthomonas putridarboris WD12.</title>
        <authorList>
            <person name="Oh J."/>
        </authorList>
    </citation>
    <scope>NUCLEOTIDE SEQUENCE [LARGE SCALE GENOMIC DNA]</scope>
    <source>
        <strain evidence="1 2">WD12</strain>
    </source>
</reference>
<dbReference type="CDD" id="cd09117">
    <property type="entry name" value="PLDc_Bfil_DEXD_like"/>
    <property type="match status" value="1"/>
</dbReference>
<accession>A0ABU9J121</accession>
<protein>
    <submittedName>
        <fullName evidence="1">Phospholipase D family protein</fullName>
    </submittedName>
</protein>
<dbReference type="Gene3D" id="3.30.870.10">
    <property type="entry name" value="Endonuclease Chain A"/>
    <property type="match status" value="1"/>
</dbReference>
<keyword evidence="2" id="KW-1185">Reference proteome</keyword>
<evidence type="ECO:0000313" key="2">
    <source>
        <dbReference type="Proteomes" id="UP001459204"/>
    </source>
</evidence>
<proteinExistence type="predicted"/>
<organism evidence="1 2">
    <name type="scientific">Pseudoxanthomonas putridarboris</name>
    <dbReference type="NCBI Taxonomy" id="752605"/>
    <lineage>
        <taxon>Bacteria</taxon>
        <taxon>Pseudomonadati</taxon>
        <taxon>Pseudomonadota</taxon>
        <taxon>Gammaproteobacteria</taxon>
        <taxon>Lysobacterales</taxon>
        <taxon>Lysobacteraceae</taxon>
        <taxon>Pseudoxanthomonas</taxon>
    </lineage>
</organism>
<dbReference type="RefSeq" id="WP_341726109.1">
    <property type="nucleotide sequence ID" value="NZ_JBBWWT010000004.1"/>
</dbReference>
<dbReference type="Proteomes" id="UP001459204">
    <property type="component" value="Unassembled WGS sequence"/>
</dbReference>
<evidence type="ECO:0000313" key="1">
    <source>
        <dbReference type="EMBL" id="MEL1264930.1"/>
    </source>
</evidence>
<gene>
    <name evidence="1" type="ORF">AAD027_11195</name>
</gene>
<comment type="caution">
    <text evidence="1">The sequence shown here is derived from an EMBL/GenBank/DDBJ whole genome shotgun (WGS) entry which is preliminary data.</text>
</comment>
<dbReference type="SUPFAM" id="SSF56024">
    <property type="entry name" value="Phospholipase D/nuclease"/>
    <property type="match status" value="1"/>
</dbReference>
<sequence length="394" mass="43346">MKAKVIADADSLFLELQKLFQWADRVDMAFAWAGSDQERARHWKAMDLAKVGRAVIGTAFAQTEPRALELLSAGSDRLRLVINSEGTFHPKVIVGRKGEFARAIVGSANFTGAAYTSNTEISVLLAGSVRDGNFREIAEFIEEHWSLGVPLTPEWLSEYAKAWEAAKRRKIVVPGAKLEISSISSLDMSWEAYFALINSQHNRPLAAGNKVRVFGDHPSYFNELDEADRIFASHERFADIPKRDRHILMGMGESSGFIGNMSAAGFAKQIVNDHPEKIGIALDKVPVAGEISSNLVEDVLNQLTALKGVSVGVASRLLAAKRPDLFVSVNNGSKPQLARLIGGKRVDTVKQYAGLLQKIWATDWYRSGKPQDGIEASVWERRAALLDAALYEQV</sequence>
<dbReference type="EMBL" id="JBBWWT010000004">
    <property type="protein sequence ID" value="MEL1264930.1"/>
    <property type="molecule type" value="Genomic_DNA"/>
</dbReference>